<evidence type="ECO:0000256" key="1">
    <source>
        <dbReference type="ARBA" id="ARBA00004571"/>
    </source>
</evidence>
<feature type="domain" description="TonB-dependent receptor plug" evidence="15">
    <location>
        <begin position="53"/>
        <end position="163"/>
    </location>
</feature>
<evidence type="ECO:0000256" key="4">
    <source>
        <dbReference type="ARBA" id="ARBA00022496"/>
    </source>
</evidence>
<evidence type="ECO:0000256" key="2">
    <source>
        <dbReference type="ARBA" id="ARBA00022448"/>
    </source>
</evidence>
<dbReference type="Pfam" id="PF00593">
    <property type="entry name" value="TonB_dep_Rec_b-barrel"/>
    <property type="match status" value="1"/>
</dbReference>
<dbReference type="EMBL" id="NCEQ01000006">
    <property type="protein sequence ID" value="OYX57269.1"/>
    <property type="molecule type" value="Genomic_DNA"/>
</dbReference>
<accession>A0A258HKF3</accession>
<dbReference type="AlphaFoldDB" id="A0A258HKF3"/>
<evidence type="ECO:0000256" key="10">
    <source>
        <dbReference type="ARBA" id="ARBA00023136"/>
    </source>
</evidence>
<evidence type="ECO:0000256" key="6">
    <source>
        <dbReference type="ARBA" id="ARBA00022729"/>
    </source>
</evidence>
<gene>
    <name evidence="16" type="ORF">B7Y86_06060</name>
</gene>
<dbReference type="InterPro" id="IPR039426">
    <property type="entry name" value="TonB-dep_rcpt-like"/>
</dbReference>
<reference evidence="16 17" key="1">
    <citation type="submission" date="2017-03" db="EMBL/GenBank/DDBJ databases">
        <title>Lifting the veil on microbial sulfur biogeochemistry in mining wastewaters.</title>
        <authorList>
            <person name="Kantor R.S."/>
            <person name="Colenbrander Nelson T."/>
            <person name="Marshall S."/>
            <person name="Bennett D."/>
            <person name="Apte S."/>
            <person name="Camacho D."/>
            <person name="Thomas B.C."/>
            <person name="Warren L.A."/>
            <person name="Banfield J.F."/>
        </authorList>
    </citation>
    <scope>NUCLEOTIDE SEQUENCE [LARGE SCALE GENOMIC DNA]</scope>
    <source>
        <strain evidence="16">32-68-21</strain>
    </source>
</reference>
<evidence type="ECO:0000259" key="15">
    <source>
        <dbReference type="Pfam" id="PF07715"/>
    </source>
</evidence>
<evidence type="ECO:0000256" key="5">
    <source>
        <dbReference type="ARBA" id="ARBA00022692"/>
    </source>
</evidence>
<keyword evidence="4" id="KW-0410">Iron transport</keyword>
<dbReference type="Pfam" id="PF07715">
    <property type="entry name" value="Plug"/>
    <property type="match status" value="1"/>
</dbReference>
<comment type="caution">
    <text evidence="16">The sequence shown here is derived from an EMBL/GenBank/DDBJ whole genome shotgun (WGS) entry which is preliminary data.</text>
</comment>
<comment type="similarity">
    <text evidence="12 13">Belongs to the TonB-dependent receptor family.</text>
</comment>
<name>A0A258HKF3_9CAUL</name>
<keyword evidence="5 12" id="KW-0812">Transmembrane</keyword>
<evidence type="ECO:0000256" key="12">
    <source>
        <dbReference type="PROSITE-ProRule" id="PRU01360"/>
    </source>
</evidence>
<dbReference type="Gene3D" id="2.40.170.20">
    <property type="entry name" value="TonB-dependent receptor, beta-barrel domain"/>
    <property type="match status" value="1"/>
</dbReference>
<dbReference type="InterPro" id="IPR036942">
    <property type="entry name" value="Beta-barrel_TonB_sf"/>
</dbReference>
<evidence type="ECO:0000256" key="13">
    <source>
        <dbReference type="RuleBase" id="RU003357"/>
    </source>
</evidence>
<sequence length="833" mass="89949">MRFSHQLLSGAAALTFFIGGTPVLAQSITVAGSSQLDEVIVTGRAGASERRRAEASYAITTLTAEALRLQAPLSTAEVFKAIPGFWVEASGGEASNNVRTRGIPTDGYSSVTIQEDGLTIQHDGGLGWLNADQSFRLDETIGRVEAVRGGPASIFASNSPGGTVNFITRQAGDTPEGLIKATVGDYGMYRGDFWYGAPLGDGWGLTVGGFYRSDEGVRSPGFTQNQGGQIRVGLSRDFERGRFELNVKQIDDNVGFLLPVPLTFNGSGDVAEVPGFDGNFGTLAGPDNRLVSFRNVNGPFGFDLGRGTDVNLTAITAKLDLEIGDGWRLQNTARYRTSDIVRNGLFPTGNIETATARLNSIRTAALAAYPGATDLQYRYATSGAAFDPLTANGNGLVVSGNLLSVSVPLDEFTNDLRFVKTFDLGAQTHDVAFGAYVSNYSYDYDRFMATANLEVRDQARRLDIVAVNATGAIVGRVTDNGFLRHGSLFDNATIDARSVAFYASDEWQVTPQLRIDAGIRHERIDFTGSVEGKQTVDLGVAGTLADNQVLTGTGAFTPIDRDFDGTSWTLGANYQLSERAGVFGRYTETVRLPAPSEFQGSAADALRTDIRETPVKMLEAGLKWQSDLFDVYATAFQTKFDNIRFNDSVFNSATNSFTTRVAYGDTNTIGLELEGIIRPVEWADLSAALSWQNPEYDTFRYTENVGGVPTVRDFGGNQLIRVPKVGARMVPGLNLLGNSLRIELPVEYYSERFADVANSQPLDAYTVVNLNLRWNMSDSVAFSVAGANLTNEIGLTEGNPRAGQFISGDAGARYYLARPVLGQSWRAAVTLRF</sequence>
<keyword evidence="7" id="KW-0408">Iron</keyword>
<dbReference type="InterPro" id="IPR000531">
    <property type="entry name" value="Beta-barrel_TonB"/>
</dbReference>
<evidence type="ECO:0000256" key="3">
    <source>
        <dbReference type="ARBA" id="ARBA00022452"/>
    </source>
</evidence>
<evidence type="ECO:0000256" key="9">
    <source>
        <dbReference type="ARBA" id="ARBA00023077"/>
    </source>
</evidence>
<dbReference type="Proteomes" id="UP000216147">
    <property type="component" value="Unassembled WGS sequence"/>
</dbReference>
<evidence type="ECO:0000313" key="17">
    <source>
        <dbReference type="Proteomes" id="UP000216147"/>
    </source>
</evidence>
<keyword evidence="11 12" id="KW-0998">Cell outer membrane</keyword>
<evidence type="ECO:0000313" key="16">
    <source>
        <dbReference type="EMBL" id="OYX57269.1"/>
    </source>
</evidence>
<dbReference type="PANTHER" id="PTHR32552:SF89">
    <property type="entry name" value="CATECHOLATE SIDEROPHORE RECEPTOR FIU"/>
    <property type="match status" value="1"/>
</dbReference>
<feature type="domain" description="TonB-dependent receptor-like beta-barrel" evidence="14">
    <location>
        <begin position="286"/>
        <end position="789"/>
    </location>
</feature>
<dbReference type="GO" id="GO:0009279">
    <property type="term" value="C:cell outer membrane"/>
    <property type="evidence" value="ECO:0007669"/>
    <property type="project" value="UniProtKB-SubCell"/>
</dbReference>
<organism evidence="16 17">
    <name type="scientific">Brevundimonas subvibrioides</name>
    <dbReference type="NCBI Taxonomy" id="74313"/>
    <lineage>
        <taxon>Bacteria</taxon>
        <taxon>Pseudomonadati</taxon>
        <taxon>Pseudomonadota</taxon>
        <taxon>Alphaproteobacteria</taxon>
        <taxon>Caulobacterales</taxon>
        <taxon>Caulobacteraceae</taxon>
        <taxon>Brevundimonas</taxon>
    </lineage>
</organism>
<comment type="subcellular location">
    <subcellularLocation>
        <location evidence="1 12">Cell outer membrane</location>
        <topology evidence="1 12">Multi-pass membrane protein</topology>
    </subcellularLocation>
</comment>
<keyword evidence="8" id="KW-0406">Ion transport</keyword>
<dbReference type="InterPro" id="IPR037066">
    <property type="entry name" value="Plug_dom_sf"/>
</dbReference>
<evidence type="ECO:0000256" key="11">
    <source>
        <dbReference type="ARBA" id="ARBA00023237"/>
    </source>
</evidence>
<keyword evidence="2 12" id="KW-0813">Transport</keyword>
<dbReference type="SUPFAM" id="SSF56935">
    <property type="entry name" value="Porins"/>
    <property type="match status" value="1"/>
</dbReference>
<keyword evidence="10 12" id="KW-0472">Membrane</keyword>
<dbReference type="PROSITE" id="PS52016">
    <property type="entry name" value="TONB_DEPENDENT_REC_3"/>
    <property type="match status" value="1"/>
</dbReference>
<dbReference type="GO" id="GO:0015344">
    <property type="term" value="F:siderophore uptake transmembrane transporter activity"/>
    <property type="evidence" value="ECO:0007669"/>
    <property type="project" value="TreeGrafter"/>
</dbReference>
<dbReference type="PANTHER" id="PTHR32552">
    <property type="entry name" value="FERRICHROME IRON RECEPTOR-RELATED"/>
    <property type="match status" value="1"/>
</dbReference>
<evidence type="ECO:0000256" key="7">
    <source>
        <dbReference type="ARBA" id="ARBA00023004"/>
    </source>
</evidence>
<evidence type="ECO:0008006" key="18">
    <source>
        <dbReference type="Google" id="ProtNLM"/>
    </source>
</evidence>
<evidence type="ECO:0000259" key="14">
    <source>
        <dbReference type="Pfam" id="PF00593"/>
    </source>
</evidence>
<keyword evidence="6" id="KW-0732">Signal</keyword>
<evidence type="ECO:0000256" key="8">
    <source>
        <dbReference type="ARBA" id="ARBA00023065"/>
    </source>
</evidence>
<protein>
    <recommendedName>
        <fullName evidence="18">Cyclic nucleotide-binding protein</fullName>
    </recommendedName>
</protein>
<keyword evidence="9 13" id="KW-0798">TonB box</keyword>
<dbReference type="InterPro" id="IPR012910">
    <property type="entry name" value="Plug_dom"/>
</dbReference>
<proteinExistence type="inferred from homology"/>
<dbReference type="Gene3D" id="2.170.130.10">
    <property type="entry name" value="TonB-dependent receptor, plug domain"/>
    <property type="match status" value="1"/>
</dbReference>
<keyword evidence="3 12" id="KW-1134">Transmembrane beta strand</keyword>